<accession>A0AAV1IKE9</accession>
<evidence type="ECO:0000259" key="2">
    <source>
        <dbReference type="PROSITE" id="PS50053"/>
    </source>
</evidence>
<keyword evidence="4" id="KW-1185">Reference proteome</keyword>
<dbReference type="PROSITE" id="PS50053">
    <property type="entry name" value="UBIQUITIN_2"/>
    <property type="match status" value="1"/>
</dbReference>
<dbReference type="PANTHER" id="PTHR10562">
    <property type="entry name" value="SMALL UBIQUITIN-RELATED MODIFIER"/>
    <property type="match status" value="1"/>
</dbReference>
<dbReference type="AlphaFoldDB" id="A0AAV1IKE9"/>
<protein>
    <recommendedName>
        <fullName evidence="1">Small ubiquitin-related modifier</fullName>
        <shortName evidence="1">SUMO</shortName>
    </recommendedName>
</protein>
<feature type="domain" description="Ubiquitin-like" evidence="2">
    <location>
        <begin position="23"/>
        <end position="101"/>
    </location>
</feature>
<keyword evidence="1" id="KW-0833">Ubl conjugation pathway</keyword>
<dbReference type="SMART" id="SM00213">
    <property type="entry name" value="UBQ"/>
    <property type="match status" value="1"/>
</dbReference>
<evidence type="ECO:0000313" key="4">
    <source>
        <dbReference type="Proteomes" id="UP001314263"/>
    </source>
</evidence>
<organism evidence="3 4">
    <name type="scientific">Coccomyxa viridis</name>
    <dbReference type="NCBI Taxonomy" id="1274662"/>
    <lineage>
        <taxon>Eukaryota</taxon>
        <taxon>Viridiplantae</taxon>
        <taxon>Chlorophyta</taxon>
        <taxon>core chlorophytes</taxon>
        <taxon>Trebouxiophyceae</taxon>
        <taxon>Trebouxiophyceae incertae sedis</taxon>
        <taxon>Coccomyxaceae</taxon>
        <taxon>Coccomyxa</taxon>
    </lineage>
</organism>
<dbReference type="SUPFAM" id="SSF54236">
    <property type="entry name" value="Ubiquitin-like"/>
    <property type="match status" value="1"/>
</dbReference>
<dbReference type="EMBL" id="CAUYUE010000017">
    <property type="protein sequence ID" value="CAK0787614.1"/>
    <property type="molecule type" value="Genomic_DNA"/>
</dbReference>
<dbReference type="GO" id="GO:0005634">
    <property type="term" value="C:nucleus"/>
    <property type="evidence" value="ECO:0007669"/>
    <property type="project" value="UniProtKB-SubCell"/>
</dbReference>
<reference evidence="3 4" key="1">
    <citation type="submission" date="2023-10" db="EMBL/GenBank/DDBJ databases">
        <authorList>
            <person name="Maclean D."/>
            <person name="Macfadyen A."/>
        </authorList>
    </citation>
    <scope>NUCLEOTIDE SEQUENCE [LARGE SCALE GENOMIC DNA]</scope>
</reference>
<dbReference type="InterPro" id="IPR000626">
    <property type="entry name" value="Ubiquitin-like_dom"/>
</dbReference>
<comment type="caution">
    <text evidence="3">The sequence shown here is derived from an EMBL/GenBank/DDBJ whole genome shotgun (WGS) entry which is preliminary data.</text>
</comment>
<dbReference type="Pfam" id="PF11976">
    <property type="entry name" value="Rad60-SLD"/>
    <property type="match status" value="1"/>
</dbReference>
<sequence length="103" mass="11631">MADEEATQAPQQDVKPEIKQDVQHLTLTVVHQDGSRVPFRVKRTTLFDKLFKAYCQKKSLDQNTLVFMGSDGQRLNAHQTPAEFDMEDGDTIEVQTHAIGGRC</sequence>
<dbReference type="InterPro" id="IPR022617">
    <property type="entry name" value="Rad60/SUMO-like_dom"/>
</dbReference>
<comment type="subcellular location">
    <subcellularLocation>
        <location evidence="1">Nucleus</location>
    </subcellularLocation>
</comment>
<proteinExistence type="inferred from homology"/>
<comment type="similarity">
    <text evidence="1">Belongs to the ubiquitin family. SUMO subfamily.</text>
</comment>
<dbReference type="Proteomes" id="UP001314263">
    <property type="component" value="Unassembled WGS sequence"/>
</dbReference>
<dbReference type="InterPro" id="IPR029071">
    <property type="entry name" value="Ubiquitin-like_domsf"/>
</dbReference>
<keyword evidence="1" id="KW-0539">Nucleus</keyword>
<dbReference type="Gene3D" id="3.10.20.90">
    <property type="entry name" value="Phosphatidylinositol 3-kinase Catalytic Subunit, Chain A, domain 1"/>
    <property type="match status" value="1"/>
</dbReference>
<name>A0AAV1IKE9_9CHLO</name>
<evidence type="ECO:0000256" key="1">
    <source>
        <dbReference type="RuleBase" id="RU361190"/>
    </source>
</evidence>
<gene>
    <name evidence="3" type="ORF">CVIRNUC_010836</name>
</gene>
<evidence type="ECO:0000313" key="3">
    <source>
        <dbReference type="EMBL" id="CAK0787614.1"/>
    </source>
</evidence>